<evidence type="ECO:0000256" key="1">
    <source>
        <dbReference type="SAM" id="Phobius"/>
    </source>
</evidence>
<dbReference type="GeneID" id="93304401"/>
<evidence type="ECO:0008006" key="4">
    <source>
        <dbReference type="Google" id="ProtNLM"/>
    </source>
</evidence>
<dbReference type="AlphaFoldDB" id="A0A1E3AU92"/>
<dbReference type="Proteomes" id="UP000095003">
    <property type="component" value="Unassembled WGS sequence"/>
</dbReference>
<dbReference type="RefSeq" id="WP_009253048.1">
    <property type="nucleotide sequence ID" value="NZ_CABMHK010000097.1"/>
</dbReference>
<dbReference type="EMBL" id="MCGI01000002">
    <property type="protein sequence ID" value="ODM12273.1"/>
    <property type="molecule type" value="Genomic_DNA"/>
</dbReference>
<reference evidence="2 3" key="1">
    <citation type="submission" date="2016-07" db="EMBL/GenBank/DDBJ databases">
        <title>Characterization of isolates of Eisenbergiella tayi derived from blood cultures, using whole genome sequencing.</title>
        <authorList>
            <person name="Burdz T."/>
            <person name="Wiebe D."/>
            <person name="Huynh C."/>
            <person name="Bernard K."/>
        </authorList>
    </citation>
    <scope>NUCLEOTIDE SEQUENCE [LARGE SCALE GENOMIC DNA]</scope>
    <source>
        <strain evidence="2 3">NML 120489</strain>
    </source>
</reference>
<feature type="transmembrane region" description="Helical" evidence="1">
    <location>
        <begin position="76"/>
        <end position="93"/>
    </location>
</feature>
<proteinExistence type="predicted"/>
<gene>
    <name evidence="2" type="ORF">BEH84_02889</name>
</gene>
<comment type="caution">
    <text evidence="2">The sequence shown here is derived from an EMBL/GenBank/DDBJ whole genome shotgun (WGS) entry which is preliminary data.</text>
</comment>
<evidence type="ECO:0000313" key="2">
    <source>
        <dbReference type="EMBL" id="ODM12273.1"/>
    </source>
</evidence>
<dbReference type="InterPro" id="IPR024265">
    <property type="entry name" value="DUF3788"/>
</dbReference>
<accession>A0A1E3AU92</accession>
<keyword evidence="1" id="KW-0812">Transmembrane</keyword>
<keyword evidence="1" id="KW-1133">Transmembrane helix</keyword>
<name>A0A1E3AU92_9FIRM</name>
<organism evidence="2 3">
    <name type="scientific">Eisenbergiella tayi</name>
    <dbReference type="NCBI Taxonomy" id="1432052"/>
    <lineage>
        <taxon>Bacteria</taxon>
        <taxon>Bacillati</taxon>
        <taxon>Bacillota</taxon>
        <taxon>Clostridia</taxon>
        <taxon>Lachnospirales</taxon>
        <taxon>Lachnospiraceae</taxon>
        <taxon>Eisenbergiella</taxon>
    </lineage>
</organism>
<sequence>MNSNENLQLKNPEVMPTREMLENILGGSYAAYEALQDALPNLEMEQEWQWYTPYKAWFARGQHFWTTKRGTKKEKTLYWLYVYEGYFSVAIWFKEKNRMELLNANVSEKTKQLIGDADTMGKLPTFPVVFDIKTIEPLTEIYELLDCKKRLER</sequence>
<evidence type="ECO:0000313" key="3">
    <source>
        <dbReference type="Proteomes" id="UP000095003"/>
    </source>
</evidence>
<keyword evidence="1" id="KW-0472">Membrane</keyword>
<protein>
    <recommendedName>
        <fullName evidence="4">DUF3788 family protein</fullName>
    </recommendedName>
</protein>
<dbReference type="Pfam" id="PF12663">
    <property type="entry name" value="DUF3788"/>
    <property type="match status" value="1"/>
</dbReference>